<protein>
    <submittedName>
        <fullName evidence="8">Conjugal transfer protein TrbI</fullName>
    </submittedName>
</protein>
<dbReference type="EMBL" id="AP012339">
    <property type="protein sequence ID" value="BAM05423.1"/>
    <property type="molecule type" value="Genomic_DNA"/>
</dbReference>
<keyword evidence="3 7" id="KW-0812">Transmembrane</keyword>
<accession>I0IJI5</accession>
<proteinExistence type="inferred from homology"/>
<gene>
    <name evidence="8" type="primary">trbI</name>
    <name evidence="8" type="ordered locus">PSMK_p00610</name>
</gene>
<dbReference type="Gene3D" id="2.40.128.260">
    <property type="entry name" value="Type IV secretion system, VirB10/TraB/TrbI"/>
    <property type="match status" value="1"/>
</dbReference>
<dbReference type="Pfam" id="PF03743">
    <property type="entry name" value="TrbI"/>
    <property type="match status" value="1"/>
</dbReference>
<feature type="compositionally biased region" description="Low complexity" evidence="6">
    <location>
        <begin position="113"/>
        <end position="129"/>
    </location>
</feature>
<dbReference type="KEGG" id="phm:PSMK_p00610"/>
<dbReference type="OrthoDB" id="9807354at2"/>
<evidence type="ECO:0000256" key="5">
    <source>
        <dbReference type="ARBA" id="ARBA00023136"/>
    </source>
</evidence>
<geneLocation type="plasmid" evidence="8 9">
    <name>pPSMK1</name>
</geneLocation>
<evidence type="ECO:0000256" key="1">
    <source>
        <dbReference type="ARBA" id="ARBA00004167"/>
    </source>
</evidence>
<reference evidence="8 9" key="1">
    <citation type="submission" date="2012-02" db="EMBL/GenBank/DDBJ databases">
        <title>Complete genome sequence of Phycisphaera mikurensis NBRC 102666.</title>
        <authorList>
            <person name="Ankai A."/>
            <person name="Hosoyama A."/>
            <person name="Terui Y."/>
            <person name="Sekine M."/>
            <person name="Fukai R."/>
            <person name="Kato Y."/>
            <person name="Nakamura S."/>
            <person name="Yamada-Narita S."/>
            <person name="Kawakoshi A."/>
            <person name="Fukunaga Y."/>
            <person name="Yamazaki S."/>
            <person name="Fujita N."/>
        </authorList>
    </citation>
    <scope>NUCLEOTIDE SEQUENCE [LARGE SCALE GENOMIC DNA]</scope>
    <source>
        <strain evidence="9">NBRC 102666 / KCTC 22515 / FYK2301M01</strain>
        <plasmid evidence="8 9">pPSMK1</plasmid>
    </source>
</reference>
<sequence>MSTPGASKESFEDAIDGEPGTAVDERVVGVNKRTVAVAVGVLVVVVAAILMWGSSDPVPAEEQAQSAPVRSVATPTATMRLPVTYGDADPRDFGPLSYASLVSETTGATAATATGASAAAPESVASATPVTSEAAPQGAGMPSGPTAAEVADLMAKVEAIQRASEEASATAYRSSVFFAPPLPAAAGSAGTDLFGPGLAPGAGSLGGIETPVSPLVAERTPTVDTNLQLEKRAFTEEGGGGVRPVLPERLRQPSSPYTLQAGSTVAASLLTAINTDLPGRIVAQVTSPVYDSVTGQHLLIPQGARLLGSYDSLVSNGQDRALLVWERLLFPDGSSLILDALLGTDPTGAAGVKDKVDYHLDRLLGGVLLSTAITYGANSARDRDSGRDEDLIGDSVALESTRVGGRIVDRVLDVQPTIKIRQGARVRVLVEEDLLLEPYRY</sequence>
<feature type="region of interest" description="Disordered" evidence="6">
    <location>
        <begin position="113"/>
        <end position="146"/>
    </location>
</feature>
<evidence type="ECO:0000256" key="7">
    <source>
        <dbReference type="SAM" id="Phobius"/>
    </source>
</evidence>
<comment type="subcellular location">
    <subcellularLocation>
        <location evidence="1">Membrane</location>
        <topology evidence="1">Single-pass membrane protein</topology>
    </subcellularLocation>
</comment>
<evidence type="ECO:0000313" key="8">
    <source>
        <dbReference type="EMBL" id="BAM05423.1"/>
    </source>
</evidence>
<evidence type="ECO:0000256" key="4">
    <source>
        <dbReference type="ARBA" id="ARBA00022989"/>
    </source>
</evidence>
<dbReference type="GO" id="GO:0016020">
    <property type="term" value="C:membrane"/>
    <property type="evidence" value="ECO:0007669"/>
    <property type="project" value="UniProtKB-SubCell"/>
</dbReference>
<evidence type="ECO:0000256" key="2">
    <source>
        <dbReference type="ARBA" id="ARBA00010265"/>
    </source>
</evidence>
<comment type="similarity">
    <text evidence="2">Belongs to the TrbI/VirB10 family.</text>
</comment>
<name>I0IJI5_PHYMF</name>
<feature type="transmembrane region" description="Helical" evidence="7">
    <location>
        <begin position="35"/>
        <end position="53"/>
    </location>
</feature>
<dbReference type="AlphaFoldDB" id="I0IJI5"/>
<dbReference type="CDD" id="cd16429">
    <property type="entry name" value="VirB10"/>
    <property type="match status" value="1"/>
</dbReference>
<dbReference type="InterPro" id="IPR005498">
    <property type="entry name" value="T4SS_VirB10/TraB/TrbI"/>
</dbReference>
<dbReference type="eggNOG" id="COG2948">
    <property type="taxonomic scope" value="Bacteria"/>
</dbReference>
<dbReference type="HOGENOM" id="CLU_042657_0_0_0"/>
<dbReference type="Proteomes" id="UP000007881">
    <property type="component" value="Plasmid pPSMK1"/>
</dbReference>
<keyword evidence="8" id="KW-0614">Plasmid</keyword>
<evidence type="ECO:0000256" key="6">
    <source>
        <dbReference type="SAM" id="MobiDB-lite"/>
    </source>
</evidence>
<dbReference type="PATRIC" id="fig|1142394.8.peg.3375"/>
<evidence type="ECO:0000256" key="3">
    <source>
        <dbReference type="ARBA" id="ARBA00022692"/>
    </source>
</evidence>
<keyword evidence="4 7" id="KW-1133">Transmembrane helix</keyword>
<organism evidence="8 9">
    <name type="scientific">Phycisphaera mikurensis (strain NBRC 102666 / KCTC 22515 / FYK2301M01)</name>
    <dbReference type="NCBI Taxonomy" id="1142394"/>
    <lineage>
        <taxon>Bacteria</taxon>
        <taxon>Pseudomonadati</taxon>
        <taxon>Planctomycetota</taxon>
        <taxon>Phycisphaerae</taxon>
        <taxon>Phycisphaerales</taxon>
        <taxon>Phycisphaeraceae</taxon>
        <taxon>Phycisphaera</taxon>
    </lineage>
</organism>
<keyword evidence="5 7" id="KW-0472">Membrane</keyword>
<evidence type="ECO:0000313" key="9">
    <source>
        <dbReference type="Proteomes" id="UP000007881"/>
    </source>
</evidence>
<keyword evidence="9" id="KW-1185">Reference proteome</keyword>
<dbReference type="RefSeq" id="WP_014438626.1">
    <property type="nucleotide sequence ID" value="NC_017081.1"/>
</dbReference>
<dbReference type="InterPro" id="IPR042217">
    <property type="entry name" value="T4SS_VirB10/TrbI"/>
</dbReference>